<keyword evidence="3" id="KW-1185">Reference proteome</keyword>
<evidence type="ECO:0000313" key="3">
    <source>
        <dbReference type="Proteomes" id="UP000245708"/>
    </source>
</evidence>
<proteinExistence type="predicted"/>
<sequence>MDGRSIAGIAAIILAAAALTAAAVQMTRGVRDAPARMEPAQAQTEDPLHAEQRRCQAMGEAAARDPGCLAVWAETRERFLGRSSTAMGN</sequence>
<dbReference type="Proteomes" id="UP000245708">
    <property type="component" value="Unassembled WGS sequence"/>
</dbReference>
<gene>
    <name evidence="2" type="ORF">C7455_10141</name>
</gene>
<dbReference type="RefSeq" id="WP_109663909.1">
    <property type="nucleotide sequence ID" value="NZ_QGGW01000001.1"/>
</dbReference>
<evidence type="ECO:0000313" key="2">
    <source>
        <dbReference type="EMBL" id="PWK62016.1"/>
    </source>
</evidence>
<protein>
    <submittedName>
        <fullName evidence="2">Conjugative transfer region protein TrbK</fullName>
    </submittedName>
</protein>
<accession>A0A316GQY4</accession>
<organism evidence="2 3">
    <name type="scientific">Roseicyclus mahoneyensis</name>
    <dbReference type="NCBI Taxonomy" id="164332"/>
    <lineage>
        <taxon>Bacteria</taxon>
        <taxon>Pseudomonadati</taxon>
        <taxon>Pseudomonadota</taxon>
        <taxon>Alphaproteobacteria</taxon>
        <taxon>Rhodobacterales</taxon>
        <taxon>Roseobacteraceae</taxon>
        <taxon>Roseicyclus</taxon>
    </lineage>
</organism>
<reference evidence="2 3" key="1">
    <citation type="submission" date="2018-05" db="EMBL/GenBank/DDBJ databases">
        <title>Genomic Encyclopedia of Type Strains, Phase IV (KMG-IV): sequencing the most valuable type-strain genomes for metagenomic binning, comparative biology and taxonomic classification.</title>
        <authorList>
            <person name="Goeker M."/>
        </authorList>
    </citation>
    <scope>NUCLEOTIDE SEQUENCE [LARGE SCALE GENOMIC DNA]</scope>
    <source>
        <strain evidence="2 3">DSM 16097</strain>
    </source>
</reference>
<feature type="region of interest" description="Disordered" evidence="1">
    <location>
        <begin position="28"/>
        <end position="57"/>
    </location>
</feature>
<evidence type="ECO:0000256" key="1">
    <source>
        <dbReference type="SAM" id="MobiDB-lite"/>
    </source>
</evidence>
<comment type="caution">
    <text evidence="2">The sequence shown here is derived from an EMBL/GenBank/DDBJ whole genome shotgun (WGS) entry which is preliminary data.</text>
</comment>
<dbReference type="OrthoDB" id="9815800at2"/>
<dbReference type="InterPro" id="IPR027587">
    <property type="entry name" value="TrbK"/>
</dbReference>
<dbReference type="NCBIfam" id="TIGR04360">
    <property type="entry name" value="other_trbK"/>
    <property type="match status" value="1"/>
</dbReference>
<dbReference type="AlphaFoldDB" id="A0A316GQY4"/>
<dbReference type="EMBL" id="QGGW01000001">
    <property type="protein sequence ID" value="PWK62016.1"/>
    <property type="molecule type" value="Genomic_DNA"/>
</dbReference>
<name>A0A316GQY4_9RHOB</name>
<dbReference type="Pfam" id="PF20084">
    <property type="entry name" value="TrbK"/>
    <property type="match status" value="1"/>
</dbReference>